<evidence type="ECO:0000313" key="3">
    <source>
        <dbReference type="WBParaSite" id="ACRNAN_scaffold2351.g15257.t1"/>
    </source>
</evidence>
<dbReference type="SUPFAM" id="SSF52833">
    <property type="entry name" value="Thioredoxin-like"/>
    <property type="match status" value="1"/>
</dbReference>
<protein>
    <submittedName>
        <fullName evidence="3">GST N-terminal domain-containing protein</fullName>
    </submittedName>
</protein>
<dbReference type="GO" id="GO:0006749">
    <property type="term" value="P:glutathione metabolic process"/>
    <property type="evidence" value="ECO:0007669"/>
    <property type="project" value="TreeGrafter"/>
</dbReference>
<dbReference type="CDD" id="cd03039">
    <property type="entry name" value="GST_N_Sigma_like"/>
    <property type="match status" value="1"/>
</dbReference>
<dbReference type="SFLD" id="SFLDS00019">
    <property type="entry name" value="Glutathione_Transferase_(cytos"/>
    <property type="match status" value="1"/>
</dbReference>
<dbReference type="InterPro" id="IPR036397">
    <property type="entry name" value="RNaseH_sf"/>
</dbReference>
<proteinExistence type="predicted"/>
<dbReference type="InterPro" id="IPR050213">
    <property type="entry name" value="GST_superfamily"/>
</dbReference>
<dbReference type="WBParaSite" id="ACRNAN_scaffold2351.g15257.t1">
    <property type="protein sequence ID" value="ACRNAN_scaffold2351.g15257.t1"/>
    <property type="gene ID" value="ACRNAN_scaffold2351.g15257"/>
</dbReference>
<dbReference type="InterPro" id="IPR004045">
    <property type="entry name" value="Glutathione_S-Trfase_N"/>
</dbReference>
<accession>A0A914DF17</accession>
<dbReference type="Pfam" id="PF02798">
    <property type="entry name" value="GST_N"/>
    <property type="match status" value="1"/>
</dbReference>
<name>A0A914DF17_9BILA</name>
<evidence type="ECO:0000313" key="2">
    <source>
        <dbReference type="Proteomes" id="UP000887540"/>
    </source>
</evidence>
<feature type="domain" description="GST N-terminal" evidence="1">
    <location>
        <begin position="3"/>
        <end position="81"/>
    </location>
</feature>
<dbReference type="Gene3D" id="3.30.420.10">
    <property type="entry name" value="Ribonuclease H-like superfamily/Ribonuclease H"/>
    <property type="match status" value="1"/>
</dbReference>
<organism evidence="2 3">
    <name type="scientific">Acrobeloides nanus</name>
    <dbReference type="NCBI Taxonomy" id="290746"/>
    <lineage>
        <taxon>Eukaryota</taxon>
        <taxon>Metazoa</taxon>
        <taxon>Ecdysozoa</taxon>
        <taxon>Nematoda</taxon>
        <taxon>Chromadorea</taxon>
        <taxon>Rhabditida</taxon>
        <taxon>Tylenchina</taxon>
        <taxon>Cephalobomorpha</taxon>
        <taxon>Cephaloboidea</taxon>
        <taxon>Cephalobidae</taxon>
        <taxon>Acrobeloides</taxon>
    </lineage>
</organism>
<dbReference type="InterPro" id="IPR040079">
    <property type="entry name" value="Glutathione_S-Trfase"/>
</dbReference>
<dbReference type="FunFam" id="3.40.30.10:FF:000258">
    <property type="entry name" value="Glutathione S-transferase"/>
    <property type="match status" value="1"/>
</dbReference>
<dbReference type="InterPro" id="IPR036249">
    <property type="entry name" value="Thioredoxin-like_sf"/>
</dbReference>
<dbReference type="Proteomes" id="UP000887540">
    <property type="component" value="Unplaced"/>
</dbReference>
<dbReference type="AlphaFoldDB" id="A0A914DF17"/>
<dbReference type="GO" id="GO:0004364">
    <property type="term" value="F:glutathione transferase activity"/>
    <property type="evidence" value="ECO:0007669"/>
    <property type="project" value="UniProtKB-ARBA"/>
</dbReference>
<reference evidence="3" key="1">
    <citation type="submission" date="2022-11" db="UniProtKB">
        <authorList>
            <consortium name="WormBaseParasite"/>
        </authorList>
    </citation>
    <scope>IDENTIFICATION</scope>
</reference>
<dbReference type="PROSITE" id="PS50404">
    <property type="entry name" value="GST_NTER"/>
    <property type="match status" value="1"/>
</dbReference>
<dbReference type="Gene3D" id="3.40.30.10">
    <property type="entry name" value="Glutaredoxin"/>
    <property type="match status" value="1"/>
</dbReference>
<sequence length="179" mass="20381">MATKYKLYYLDFEGRGEPIRLLLHYAGVPFEDFRIGFQDWKDTWKAKMPFGSVPVLEMDGVMLPEGHAIERYLAKKFGLVGADDLEAAQIDALLTHFEEFFTESILPMVTIMTGFKEGDKRAKGMIKRNATTKVNSTRKLKKALKKAWKEINLETLIKTVDDFPKCLEACIAANGGYFE</sequence>
<dbReference type="PANTHER" id="PTHR11571">
    <property type="entry name" value="GLUTATHIONE S-TRANSFERASE"/>
    <property type="match status" value="1"/>
</dbReference>
<evidence type="ECO:0000259" key="1">
    <source>
        <dbReference type="PROSITE" id="PS50404"/>
    </source>
</evidence>
<dbReference type="PANTHER" id="PTHR11571:SF256">
    <property type="entry name" value="GST C-TERMINAL DOMAIN-CONTAINING PROTEIN-RELATED"/>
    <property type="match status" value="1"/>
</dbReference>
<dbReference type="GO" id="GO:0003676">
    <property type="term" value="F:nucleic acid binding"/>
    <property type="evidence" value="ECO:0007669"/>
    <property type="project" value="InterPro"/>
</dbReference>
<keyword evidence="2" id="KW-1185">Reference proteome</keyword>